<dbReference type="GO" id="GO:0009252">
    <property type="term" value="P:peptidoglycan biosynthetic process"/>
    <property type="evidence" value="ECO:0007669"/>
    <property type="project" value="UniProtKB-UniRule"/>
</dbReference>
<dbReference type="AlphaFoldDB" id="A0A2H0UT19"/>
<evidence type="ECO:0000256" key="4">
    <source>
        <dbReference type="ARBA" id="ARBA00022598"/>
    </source>
</evidence>
<evidence type="ECO:0000313" key="11">
    <source>
        <dbReference type="Proteomes" id="UP000231157"/>
    </source>
</evidence>
<proteinExistence type="inferred from homology"/>
<protein>
    <recommendedName>
        <fullName evidence="7">UDP-N-acetylmuramoylalanine--D-glutamate ligase</fullName>
        <ecNumber evidence="7">6.3.2.9</ecNumber>
    </recommendedName>
    <alternativeName>
        <fullName evidence="7">D-glutamic acid-adding enzyme</fullName>
    </alternativeName>
    <alternativeName>
        <fullName evidence="7">UDP-N-acetylmuramoyl-L-alanyl-D-glutamate synthetase</fullName>
    </alternativeName>
</protein>
<dbReference type="InterPro" id="IPR036615">
    <property type="entry name" value="Mur_ligase_C_dom_sf"/>
</dbReference>
<comment type="similarity">
    <text evidence="7">Belongs to the MurCDEF family.</text>
</comment>
<evidence type="ECO:0000256" key="3">
    <source>
        <dbReference type="ARBA" id="ARBA00022490"/>
    </source>
</evidence>
<dbReference type="InterPro" id="IPR005762">
    <property type="entry name" value="MurD"/>
</dbReference>
<keyword evidence="5 7" id="KW-0547">Nucleotide-binding</keyword>
<keyword evidence="7" id="KW-0132">Cell division</keyword>
<keyword evidence="3 7" id="KW-0963">Cytoplasm</keyword>
<accession>A0A2H0UT19</accession>
<dbReference type="GO" id="GO:0071555">
    <property type="term" value="P:cell wall organization"/>
    <property type="evidence" value="ECO:0007669"/>
    <property type="project" value="UniProtKB-KW"/>
</dbReference>
<evidence type="ECO:0000256" key="5">
    <source>
        <dbReference type="ARBA" id="ARBA00022741"/>
    </source>
</evidence>
<evidence type="ECO:0000259" key="8">
    <source>
        <dbReference type="Pfam" id="PF02875"/>
    </source>
</evidence>
<keyword evidence="6 7" id="KW-0067">ATP-binding</keyword>
<dbReference type="InterPro" id="IPR036565">
    <property type="entry name" value="Mur-like_cat_sf"/>
</dbReference>
<evidence type="ECO:0000259" key="9">
    <source>
        <dbReference type="Pfam" id="PF08245"/>
    </source>
</evidence>
<feature type="domain" description="Mur ligase central" evidence="9">
    <location>
        <begin position="136"/>
        <end position="267"/>
    </location>
</feature>
<dbReference type="GO" id="GO:0008764">
    <property type="term" value="F:UDP-N-acetylmuramoylalanine-D-glutamate ligase activity"/>
    <property type="evidence" value="ECO:0007669"/>
    <property type="project" value="UniProtKB-UniRule"/>
</dbReference>
<comment type="function">
    <text evidence="7">Cell wall formation. Catalyzes the addition of glutamate to the nucleotide precursor UDP-N-acetylmuramoyl-L-alanine (UMA).</text>
</comment>
<dbReference type="Gene3D" id="3.40.50.720">
    <property type="entry name" value="NAD(P)-binding Rossmann-like Domain"/>
    <property type="match status" value="1"/>
</dbReference>
<evidence type="ECO:0000256" key="7">
    <source>
        <dbReference type="HAMAP-Rule" id="MF_00639"/>
    </source>
</evidence>
<dbReference type="Pfam" id="PF02875">
    <property type="entry name" value="Mur_ligase_C"/>
    <property type="match status" value="1"/>
</dbReference>
<dbReference type="GO" id="GO:0005524">
    <property type="term" value="F:ATP binding"/>
    <property type="evidence" value="ECO:0007669"/>
    <property type="project" value="UniProtKB-UniRule"/>
</dbReference>
<dbReference type="GO" id="GO:0005737">
    <property type="term" value="C:cytoplasm"/>
    <property type="evidence" value="ECO:0007669"/>
    <property type="project" value="UniProtKB-SubCell"/>
</dbReference>
<keyword evidence="7" id="KW-0131">Cell cycle</keyword>
<dbReference type="SUPFAM" id="SSF53623">
    <property type="entry name" value="MurD-like peptide ligases, catalytic domain"/>
    <property type="match status" value="1"/>
</dbReference>
<dbReference type="GO" id="GO:0008360">
    <property type="term" value="P:regulation of cell shape"/>
    <property type="evidence" value="ECO:0007669"/>
    <property type="project" value="UniProtKB-KW"/>
</dbReference>
<evidence type="ECO:0000256" key="2">
    <source>
        <dbReference type="ARBA" id="ARBA00004752"/>
    </source>
</evidence>
<comment type="subcellular location">
    <subcellularLocation>
        <location evidence="1 7">Cytoplasm</location>
    </subcellularLocation>
</comment>
<dbReference type="HAMAP" id="MF_00639">
    <property type="entry name" value="MurD"/>
    <property type="match status" value="1"/>
</dbReference>
<feature type="binding site" evidence="7">
    <location>
        <begin position="138"/>
        <end position="144"/>
    </location>
    <ligand>
        <name>ATP</name>
        <dbReference type="ChEBI" id="CHEBI:30616"/>
    </ligand>
</feature>
<dbReference type="Gene3D" id="3.90.190.20">
    <property type="entry name" value="Mur ligase, C-terminal domain"/>
    <property type="match status" value="1"/>
</dbReference>
<dbReference type="Pfam" id="PF08245">
    <property type="entry name" value="Mur_ligase_M"/>
    <property type="match status" value="1"/>
</dbReference>
<dbReference type="SUPFAM" id="SSF53244">
    <property type="entry name" value="MurD-like peptide ligases, peptide-binding domain"/>
    <property type="match status" value="1"/>
</dbReference>
<dbReference type="UniPathway" id="UPA00219"/>
<keyword evidence="7" id="KW-0573">Peptidoglycan synthesis</keyword>
<dbReference type="Proteomes" id="UP000231157">
    <property type="component" value="Unassembled WGS sequence"/>
</dbReference>
<comment type="caution">
    <text evidence="10">The sequence shown here is derived from an EMBL/GenBank/DDBJ whole genome shotgun (WGS) entry which is preliminary data.</text>
</comment>
<dbReference type="EMBL" id="PFAZ01000001">
    <property type="protein sequence ID" value="PIR89562.1"/>
    <property type="molecule type" value="Genomic_DNA"/>
</dbReference>
<dbReference type="InterPro" id="IPR013221">
    <property type="entry name" value="Mur_ligase_cen"/>
</dbReference>
<evidence type="ECO:0000256" key="1">
    <source>
        <dbReference type="ARBA" id="ARBA00004496"/>
    </source>
</evidence>
<dbReference type="PANTHER" id="PTHR43692">
    <property type="entry name" value="UDP-N-ACETYLMURAMOYLALANINE--D-GLUTAMATE LIGASE"/>
    <property type="match status" value="1"/>
</dbReference>
<dbReference type="PANTHER" id="PTHR43692:SF1">
    <property type="entry name" value="UDP-N-ACETYLMURAMOYLALANINE--D-GLUTAMATE LIGASE"/>
    <property type="match status" value="1"/>
</dbReference>
<evidence type="ECO:0000313" key="10">
    <source>
        <dbReference type="EMBL" id="PIR89562.1"/>
    </source>
</evidence>
<comment type="pathway">
    <text evidence="2 7">Cell wall biogenesis; peptidoglycan biosynthesis.</text>
</comment>
<sequence>MSHPCTPVHQPAIYILFYKKQYILCNMNSATHRVGIIGFGKEGRSLFNYLKKSKKYKNSDFWILDKNPKIEIPKNTNSQTGKSYLKNLDKFDTLFRSPGAHFLLKEIQHAKKKGVKIESATKLFFEEIPKKKIIGVTGSKGKGTTATLIHKMLKASGKKVILAGNIGIPMTDTIQKAKNTDYIVLELSSFQLQDLNTSPHIAVILDMFPEHLDVHKNINEYLNAKTNIYSHQTKDDKTFYFKNNSLTKKIASYGKGKKIGITPKENNLTKNFDIASAVAESLGVKKKTIKSVLKNFKGRPHRLEVVLVKNNITYINDSAATNPEATSAAMRTLTENQKQETKGKSFKSAVFSSKSLILIAGGSDKRLDYAPLSKTIQKEKSVKLVILYGENKNKIEKSIQESRKKIKISKSKNLKEAFKAANAFAKKSKENTTILLSPASASFDQFKNYEDRGNQFKKLVMDLKK</sequence>
<dbReference type="Gene3D" id="3.40.1190.10">
    <property type="entry name" value="Mur-like, catalytic domain"/>
    <property type="match status" value="1"/>
</dbReference>
<dbReference type="InterPro" id="IPR004101">
    <property type="entry name" value="Mur_ligase_C"/>
</dbReference>
<reference evidence="11" key="1">
    <citation type="submission" date="2017-09" db="EMBL/GenBank/DDBJ databases">
        <title>Depth-based differentiation of microbial function through sediment-hosted aquifers and enrichment of novel symbionts in the deep terrestrial subsurface.</title>
        <authorList>
            <person name="Probst A.J."/>
            <person name="Ladd B."/>
            <person name="Jarett J.K."/>
            <person name="Geller-Mcgrath D.E."/>
            <person name="Sieber C.M.K."/>
            <person name="Emerson J.B."/>
            <person name="Anantharaman K."/>
            <person name="Thomas B.C."/>
            <person name="Malmstrom R."/>
            <person name="Stieglmeier M."/>
            <person name="Klingl A."/>
            <person name="Woyke T."/>
            <person name="Ryan C.M."/>
            <person name="Banfield J.F."/>
        </authorList>
    </citation>
    <scope>NUCLEOTIDE SEQUENCE [LARGE SCALE GENOMIC DNA]</scope>
</reference>
<keyword evidence="7" id="KW-0133">Cell shape</keyword>
<feature type="domain" description="Mur ligase C-terminal" evidence="8">
    <location>
        <begin position="301"/>
        <end position="439"/>
    </location>
</feature>
<dbReference type="EC" id="6.3.2.9" evidence="7"/>
<keyword evidence="7" id="KW-0961">Cell wall biogenesis/degradation</keyword>
<evidence type="ECO:0000256" key="6">
    <source>
        <dbReference type="ARBA" id="ARBA00022840"/>
    </source>
</evidence>
<name>A0A2H0UT19_9BACT</name>
<comment type="catalytic activity">
    <reaction evidence="7">
        <text>UDP-N-acetyl-alpha-D-muramoyl-L-alanine + D-glutamate + ATP = UDP-N-acetyl-alpha-D-muramoyl-L-alanyl-D-glutamate + ADP + phosphate + H(+)</text>
        <dbReference type="Rhea" id="RHEA:16429"/>
        <dbReference type="ChEBI" id="CHEBI:15378"/>
        <dbReference type="ChEBI" id="CHEBI:29986"/>
        <dbReference type="ChEBI" id="CHEBI:30616"/>
        <dbReference type="ChEBI" id="CHEBI:43474"/>
        <dbReference type="ChEBI" id="CHEBI:83898"/>
        <dbReference type="ChEBI" id="CHEBI:83900"/>
        <dbReference type="ChEBI" id="CHEBI:456216"/>
        <dbReference type="EC" id="6.3.2.9"/>
    </reaction>
</comment>
<organism evidence="10 11">
    <name type="scientific">Candidatus Harrisonbacteria bacterium CG10_big_fil_rev_8_21_14_0_10_40_38</name>
    <dbReference type="NCBI Taxonomy" id="1974583"/>
    <lineage>
        <taxon>Bacteria</taxon>
        <taxon>Candidatus Harrisoniibacteriota</taxon>
    </lineage>
</organism>
<gene>
    <name evidence="7" type="primary">murD</name>
    <name evidence="10" type="ORF">COU07_01545</name>
</gene>
<dbReference type="GO" id="GO:0051301">
    <property type="term" value="P:cell division"/>
    <property type="evidence" value="ECO:0007669"/>
    <property type="project" value="UniProtKB-KW"/>
</dbReference>
<keyword evidence="4 7" id="KW-0436">Ligase</keyword>